<keyword evidence="2" id="KW-0255">Endonuclease</keyword>
<protein>
    <submittedName>
        <fullName evidence="2">Uma2 family endonuclease</fullName>
    </submittedName>
</protein>
<evidence type="ECO:0000313" key="3">
    <source>
        <dbReference type="Proteomes" id="UP001493487"/>
    </source>
</evidence>
<comment type="caution">
    <text evidence="2">The sequence shown here is derived from an EMBL/GenBank/DDBJ whole genome shotgun (WGS) entry which is preliminary data.</text>
</comment>
<dbReference type="Pfam" id="PF05685">
    <property type="entry name" value="Uma2"/>
    <property type="match status" value="1"/>
</dbReference>
<dbReference type="PANTHER" id="PTHR34107:SF4">
    <property type="entry name" value="SLL1222 PROTEIN"/>
    <property type="match status" value="1"/>
</dbReference>
<evidence type="ECO:0000259" key="1">
    <source>
        <dbReference type="Pfam" id="PF05685"/>
    </source>
</evidence>
<dbReference type="CDD" id="cd06260">
    <property type="entry name" value="DUF820-like"/>
    <property type="match status" value="1"/>
</dbReference>
<dbReference type="InterPro" id="IPR008538">
    <property type="entry name" value="Uma2"/>
</dbReference>
<dbReference type="Gene3D" id="3.90.1570.10">
    <property type="entry name" value="tt1808, chain A"/>
    <property type="match status" value="1"/>
</dbReference>
<dbReference type="Proteomes" id="UP001493487">
    <property type="component" value="Unassembled WGS sequence"/>
</dbReference>
<evidence type="ECO:0000313" key="2">
    <source>
        <dbReference type="EMBL" id="MEQ4487077.1"/>
    </source>
</evidence>
<organism evidence="2 3">
    <name type="scientific">Cohnella silvisoli</name>
    <dbReference type="NCBI Taxonomy" id="2873699"/>
    <lineage>
        <taxon>Bacteria</taxon>
        <taxon>Bacillati</taxon>
        <taxon>Bacillota</taxon>
        <taxon>Bacilli</taxon>
        <taxon>Bacillales</taxon>
        <taxon>Paenibacillaceae</taxon>
        <taxon>Cohnella</taxon>
    </lineage>
</organism>
<keyword evidence="3" id="KW-1185">Reference proteome</keyword>
<name>A0ABV1L456_9BACL</name>
<dbReference type="SUPFAM" id="SSF52980">
    <property type="entry name" value="Restriction endonuclease-like"/>
    <property type="match status" value="1"/>
</dbReference>
<dbReference type="GO" id="GO:0004519">
    <property type="term" value="F:endonuclease activity"/>
    <property type="evidence" value="ECO:0007669"/>
    <property type="project" value="UniProtKB-KW"/>
</dbReference>
<accession>A0ABV1L456</accession>
<dbReference type="EMBL" id="JASKHM010000028">
    <property type="protein sequence ID" value="MEQ4487077.1"/>
    <property type="molecule type" value="Genomic_DNA"/>
</dbReference>
<sequence length="203" mass="23235">MSEEKPNDKKKQPEIIRESYVTYDDYANMPDDGNRYEIADGRLELMSGPGGLHQVISKTLSDTITQTCSQDYIILTAPFDVILSQIEVRQPDLIIVHRSRKSIITRRGIEGSPDVVVEILSPSTRRRDKLDKIKSYAKYEVPEYWIVDPDSYSLELYLLRENGVYELADLFNADEPVISPRLTCLSFTMNDIIAVVKDTLDWA</sequence>
<proteinExistence type="predicted"/>
<dbReference type="InterPro" id="IPR012296">
    <property type="entry name" value="Nuclease_put_TT1808"/>
</dbReference>
<dbReference type="InterPro" id="IPR011335">
    <property type="entry name" value="Restrct_endonuc-II-like"/>
</dbReference>
<dbReference type="PANTHER" id="PTHR34107">
    <property type="entry name" value="SLL0198 PROTEIN-RELATED"/>
    <property type="match status" value="1"/>
</dbReference>
<keyword evidence="2" id="KW-0378">Hydrolase</keyword>
<keyword evidence="2" id="KW-0540">Nuclease</keyword>
<gene>
    <name evidence="2" type="ORF">QJS35_32335</name>
</gene>
<reference evidence="2 3" key="1">
    <citation type="journal article" date="2023" name="Genome Announc.">
        <title>Pan-Genome Analyses of the Genus Cohnella and Proposal of the Novel Species Cohnella silvisoli sp. nov., Isolated from Forest Soil.</title>
        <authorList>
            <person name="Wang C."/>
            <person name="Mao L."/>
            <person name="Bao G."/>
            <person name="Zhu H."/>
        </authorList>
    </citation>
    <scope>NUCLEOTIDE SEQUENCE [LARGE SCALE GENOMIC DNA]</scope>
    <source>
        <strain evidence="2 3">NL03-T5-1</strain>
    </source>
</reference>
<feature type="domain" description="Putative restriction endonuclease" evidence="1">
    <location>
        <begin position="24"/>
        <end position="182"/>
    </location>
</feature>
<dbReference type="RefSeq" id="WP_232190086.1">
    <property type="nucleotide sequence ID" value="NZ_JAIOAP010000027.1"/>
</dbReference>